<dbReference type="InterPro" id="IPR036249">
    <property type="entry name" value="Thioredoxin-like_sf"/>
</dbReference>
<feature type="binding site" evidence="2">
    <location>
        <position position="96"/>
    </location>
    <ligand>
        <name>glutathione</name>
        <dbReference type="ChEBI" id="CHEBI:57925"/>
    </ligand>
</feature>
<organism evidence="5 6">
    <name type="scientific">Chimaeribacter coloradensis</name>
    <dbReference type="NCBI Taxonomy" id="2060068"/>
    <lineage>
        <taxon>Bacteria</taxon>
        <taxon>Pseudomonadati</taxon>
        <taxon>Pseudomonadota</taxon>
        <taxon>Gammaproteobacteria</taxon>
        <taxon>Enterobacterales</taxon>
        <taxon>Yersiniaceae</taxon>
        <taxon>Chimaeribacter</taxon>
    </lineage>
</organism>
<dbReference type="InterPro" id="IPR036282">
    <property type="entry name" value="Glutathione-S-Trfase_C_sf"/>
</dbReference>
<dbReference type="CDD" id="cd03190">
    <property type="entry name" value="GST_C_Omega_like"/>
    <property type="match status" value="1"/>
</dbReference>
<dbReference type="SUPFAM" id="SSF47616">
    <property type="entry name" value="GST C-terminal domain-like"/>
    <property type="match status" value="1"/>
</dbReference>
<dbReference type="RefSeq" id="WP_101823224.1">
    <property type="nucleotide sequence ID" value="NZ_PJZH01000003.1"/>
</dbReference>
<dbReference type="SFLD" id="SFLDG01206">
    <property type="entry name" value="Xi.1"/>
    <property type="match status" value="1"/>
</dbReference>
<evidence type="ECO:0000256" key="3">
    <source>
        <dbReference type="PIRSR" id="PIRSR015753-3"/>
    </source>
</evidence>
<comment type="caution">
    <text evidence="5">The sequence shown here is derived from an EMBL/GenBank/DDBJ whole genome shotgun (WGS) entry which is preliminary data.</text>
</comment>
<evidence type="ECO:0000313" key="6">
    <source>
        <dbReference type="Proteomes" id="UP000234503"/>
    </source>
</evidence>
<dbReference type="GO" id="GO:0004364">
    <property type="term" value="F:glutathione transferase activity"/>
    <property type="evidence" value="ECO:0007669"/>
    <property type="project" value="InterPro"/>
</dbReference>
<proteinExistence type="predicted"/>
<evidence type="ECO:0000256" key="2">
    <source>
        <dbReference type="PIRSR" id="PIRSR015753-2"/>
    </source>
</evidence>
<feature type="site" description="Lowers pKa of active site Cys" evidence="3">
    <location>
        <position position="296"/>
    </location>
</feature>
<feature type="active site" description="Nucleophile" evidence="1">
    <location>
        <position position="63"/>
    </location>
</feature>
<dbReference type="InterPro" id="IPR047047">
    <property type="entry name" value="GST_Omega-like_C"/>
</dbReference>
<dbReference type="FunFam" id="3.40.30.10:FF:000058">
    <property type="entry name" value="Glutathione S-transferase, omega"/>
    <property type="match status" value="1"/>
</dbReference>
<keyword evidence="6" id="KW-1185">Reference proteome</keyword>
<dbReference type="SUPFAM" id="SSF52833">
    <property type="entry name" value="Thioredoxin-like"/>
    <property type="match status" value="1"/>
</dbReference>
<reference evidence="5 6" key="1">
    <citation type="submission" date="2017-12" db="EMBL/GenBank/DDBJ databases">
        <title>Characterization of six clinical isolates of Enterochimera gen. nov., a novel genus of the Yersiniaciae family and the three species Enterochimera arupensis sp. nov., Enterochimera coloradensis sp. nov, and Enterochimera californica sp. nov.</title>
        <authorList>
            <person name="Rossi A."/>
            <person name="Fisher M."/>
        </authorList>
    </citation>
    <scope>NUCLEOTIDE SEQUENCE [LARGE SCALE GENOMIC DNA]</scope>
    <source>
        <strain evidence="6">2016-Iso4</strain>
    </source>
</reference>
<dbReference type="Pfam" id="PF13409">
    <property type="entry name" value="GST_N_2"/>
    <property type="match status" value="1"/>
</dbReference>
<dbReference type="PANTHER" id="PTHR32419:SF6">
    <property type="entry name" value="GLUTATHIONE S-TRANSFERASE OMEGA-LIKE 1-RELATED"/>
    <property type="match status" value="1"/>
</dbReference>
<dbReference type="Gene3D" id="3.40.30.10">
    <property type="entry name" value="Glutaredoxin"/>
    <property type="match status" value="1"/>
</dbReference>
<dbReference type="Proteomes" id="UP000234503">
    <property type="component" value="Unassembled WGS sequence"/>
</dbReference>
<feature type="binding site" evidence="2">
    <location>
        <begin position="148"/>
        <end position="149"/>
    </location>
    <ligand>
        <name>glutathione</name>
        <dbReference type="ChEBI" id="CHEBI:57925"/>
    </ligand>
</feature>
<gene>
    <name evidence="5" type="ORF">CYR32_04955</name>
</gene>
<dbReference type="PIRSF" id="PIRSF015753">
    <property type="entry name" value="GST"/>
    <property type="match status" value="1"/>
</dbReference>
<protein>
    <submittedName>
        <fullName evidence="5">Glutathione-dependent reductase</fullName>
    </submittedName>
</protein>
<evidence type="ECO:0000259" key="4">
    <source>
        <dbReference type="PROSITE" id="PS50405"/>
    </source>
</evidence>
<name>A0A2N5E8X3_9GAMM</name>
<accession>A0A2N5E8X3</accession>
<dbReference type="Pfam" id="PF13410">
    <property type="entry name" value="GST_C_2"/>
    <property type="match status" value="1"/>
</dbReference>
<dbReference type="InterPro" id="IPR004045">
    <property type="entry name" value="Glutathione_S-Trfase_N"/>
</dbReference>
<dbReference type="EMBL" id="PJZH01000003">
    <property type="protein sequence ID" value="PLR38351.1"/>
    <property type="molecule type" value="Genomic_DNA"/>
</dbReference>
<evidence type="ECO:0000256" key="1">
    <source>
        <dbReference type="PIRSR" id="PIRSR015753-1"/>
    </source>
</evidence>
<dbReference type="OrthoDB" id="9769158at2"/>
<dbReference type="PANTHER" id="PTHR32419">
    <property type="entry name" value="GLUTATHIONYL-HYDROQUINONE REDUCTASE"/>
    <property type="match status" value="1"/>
</dbReference>
<feature type="site" description="Lowers pKa of active site Cys" evidence="3">
    <location>
        <position position="253"/>
    </location>
</feature>
<dbReference type="FunFam" id="1.20.1050.10:FF:000019">
    <property type="entry name" value="Glutathione S-transferase, omega"/>
    <property type="match status" value="1"/>
</dbReference>
<dbReference type="Gene3D" id="1.20.1050.10">
    <property type="match status" value="1"/>
</dbReference>
<feature type="active site" description="Proton donor/acceptor" evidence="1">
    <location>
        <position position="195"/>
    </location>
</feature>
<feature type="domain" description="GST C-terminal" evidence="4">
    <location>
        <begin position="172"/>
        <end position="296"/>
    </location>
</feature>
<dbReference type="PROSITE" id="PS50405">
    <property type="entry name" value="GST_CTER"/>
    <property type="match status" value="1"/>
</dbReference>
<sequence>MGQLVDGVWQDTWYDTKSTGGHFKRSTSQFRNWVTADGEPGEHGRGGFRAEPGRYHLYVSLACPWAHRTLLMRKLKGLETLIPVSVVHPLMLENGWTFGRDFPAATGDDLYQLDYLYQLYLKAEPEYTGRVTVPVLWDKQQQTIVSNESADIIRMFNSAFDAVGARAGDYYPAMLREEIDDLNSWIYDKVNNGVYKVGFATSQPAYDTAVEGVFEALDRLEQILGVQRYLTGNQLTEADLRLWTTLVRFDPVYVTHFKCDRHRISDYPNLYGFLRDIYQMPGIEETVDLAHIRNHYYRSHKTINPAGVISIGPEQNLLAEHGRDTRFGTPEPDGETDGL</sequence>
<dbReference type="SFLD" id="SFLDG01148">
    <property type="entry name" value="Xi_(cytGST)"/>
    <property type="match status" value="1"/>
</dbReference>
<dbReference type="AlphaFoldDB" id="A0A2N5E8X3"/>
<dbReference type="InterPro" id="IPR040079">
    <property type="entry name" value="Glutathione_S-Trfase"/>
</dbReference>
<evidence type="ECO:0000313" key="5">
    <source>
        <dbReference type="EMBL" id="PLR38351.1"/>
    </source>
</evidence>
<dbReference type="GO" id="GO:0005737">
    <property type="term" value="C:cytoplasm"/>
    <property type="evidence" value="ECO:0007669"/>
    <property type="project" value="TreeGrafter"/>
</dbReference>
<feature type="binding site" evidence="2">
    <location>
        <begin position="130"/>
        <end position="133"/>
    </location>
    <ligand>
        <name>glutathione</name>
        <dbReference type="ChEBI" id="CHEBI:57925"/>
    </ligand>
</feature>
<dbReference type="InterPro" id="IPR016639">
    <property type="entry name" value="GST_Omega/GSH"/>
</dbReference>
<dbReference type="InterPro" id="IPR010987">
    <property type="entry name" value="Glutathione-S-Trfase_C-like"/>
</dbReference>
<dbReference type="SFLD" id="SFLDS00019">
    <property type="entry name" value="Glutathione_Transferase_(cytos"/>
    <property type="match status" value="1"/>
</dbReference>